<organism evidence="7 8">
    <name type="scientific">Kineosporia babensis</name>
    <dbReference type="NCBI Taxonomy" id="499548"/>
    <lineage>
        <taxon>Bacteria</taxon>
        <taxon>Bacillati</taxon>
        <taxon>Actinomycetota</taxon>
        <taxon>Actinomycetes</taxon>
        <taxon>Kineosporiales</taxon>
        <taxon>Kineosporiaceae</taxon>
        <taxon>Kineosporia</taxon>
    </lineage>
</organism>
<dbReference type="Pfam" id="PF00132">
    <property type="entry name" value="Hexapep"/>
    <property type="match status" value="1"/>
</dbReference>
<accession>A0A9X1NCP0</accession>
<dbReference type="PANTHER" id="PTHR23416">
    <property type="entry name" value="SIALIC ACID SYNTHASE-RELATED"/>
    <property type="match status" value="1"/>
</dbReference>
<keyword evidence="6" id="KW-1133">Transmembrane helix</keyword>
<dbReference type="CDD" id="cd03357">
    <property type="entry name" value="LbH_MAT_GAT"/>
    <property type="match status" value="1"/>
</dbReference>
<dbReference type="PANTHER" id="PTHR23416:SF23">
    <property type="entry name" value="ACETYLTRANSFERASE C18B11.09C-RELATED"/>
    <property type="match status" value="1"/>
</dbReference>
<keyword evidence="8" id="KW-1185">Reference proteome</keyword>
<evidence type="ECO:0000256" key="5">
    <source>
        <dbReference type="SAM" id="MobiDB-lite"/>
    </source>
</evidence>
<keyword evidence="4" id="KW-0012">Acyltransferase</keyword>
<reference evidence="7" key="1">
    <citation type="submission" date="2021-11" db="EMBL/GenBank/DDBJ databases">
        <title>Streptomyces corallinus and Kineosporia corallina sp. nov., two new coral-derived marine actinobacteria.</title>
        <authorList>
            <person name="Buangrab K."/>
            <person name="Sutthacheep M."/>
            <person name="Yeemin T."/>
            <person name="Harunari E."/>
            <person name="Igarashi Y."/>
            <person name="Sripreechasak P."/>
            <person name="Kanchanasin P."/>
            <person name="Tanasupawat S."/>
            <person name="Phongsopitanun W."/>
        </authorList>
    </citation>
    <scope>NUCLEOTIDE SEQUENCE</scope>
    <source>
        <strain evidence="7">JCM 31032</strain>
    </source>
</reference>
<keyword evidence="2" id="KW-0808">Transferase</keyword>
<gene>
    <name evidence="7" type="ORF">LR394_10495</name>
</gene>
<comment type="caution">
    <text evidence="7">The sequence shown here is derived from an EMBL/GenBank/DDBJ whole genome shotgun (WGS) entry which is preliminary data.</text>
</comment>
<proteinExistence type="inferred from homology"/>
<feature type="region of interest" description="Disordered" evidence="5">
    <location>
        <begin position="1"/>
        <end position="27"/>
    </location>
</feature>
<dbReference type="SUPFAM" id="SSF51161">
    <property type="entry name" value="Trimeric LpxA-like enzymes"/>
    <property type="match status" value="1"/>
</dbReference>
<feature type="compositionally biased region" description="Acidic residues" evidence="5">
    <location>
        <begin position="14"/>
        <end position="27"/>
    </location>
</feature>
<evidence type="ECO:0000256" key="2">
    <source>
        <dbReference type="ARBA" id="ARBA00022679"/>
    </source>
</evidence>
<dbReference type="InterPro" id="IPR018357">
    <property type="entry name" value="Hexapep_transf_CS"/>
</dbReference>
<feature type="transmembrane region" description="Helical" evidence="6">
    <location>
        <begin position="46"/>
        <end position="65"/>
    </location>
</feature>
<dbReference type="Proteomes" id="UP001138997">
    <property type="component" value="Unassembled WGS sequence"/>
</dbReference>
<feature type="transmembrane region" description="Helical" evidence="6">
    <location>
        <begin position="85"/>
        <end position="107"/>
    </location>
</feature>
<dbReference type="Gene3D" id="2.160.10.10">
    <property type="entry name" value="Hexapeptide repeat proteins"/>
    <property type="match status" value="1"/>
</dbReference>
<keyword evidence="6" id="KW-0472">Membrane</keyword>
<dbReference type="InterPro" id="IPR011004">
    <property type="entry name" value="Trimer_LpxA-like_sf"/>
</dbReference>
<dbReference type="AlphaFoldDB" id="A0A9X1NCP0"/>
<dbReference type="PROSITE" id="PS00101">
    <property type="entry name" value="HEXAPEP_TRANSFERASES"/>
    <property type="match status" value="1"/>
</dbReference>
<dbReference type="FunFam" id="2.160.10.10:FF:000025">
    <property type="entry name" value="Hexapeptide-repeat containing-acetyltransferase"/>
    <property type="match status" value="1"/>
</dbReference>
<dbReference type="GO" id="GO:0005829">
    <property type="term" value="C:cytosol"/>
    <property type="evidence" value="ECO:0007669"/>
    <property type="project" value="TreeGrafter"/>
</dbReference>
<sequence>MSDDRPDHTQISAPEDEDVPDPAETEGESTWADLVQKRFDRWDTTWVWLGVFILVAVLGGALTRWDTLRHLALEQETGPGGREIIVSVAAYTLPLTVGFALVAFIAFTLKLSQLITPIFIGFTALVLWLTGLLARTLGVGLLPDYAEFEFTYDPRDLTGAVFAAYLNSYSYPLVLCALLIGTAGALQIWKWILPAPDSTLTGNSDANRLMEIRSPEFQAMSERVLKANELTAQLNGLPFGDEKGRADLLEQILGQPLPADVTIYPPFFTDHGLKLELGERVFVNQNCTFLDYAGIRIGPRTMIGPNVTFITAGHPVDPAERKLFLTGAPIDVAENVWIGAGATILPGVSIGRDAVIAAGAIVAEDVPAASLVTGPKATVRREW</sequence>
<name>A0A9X1NCP0_9ACTN</name>
<dbReference type="EMBL" id="JAJOMB010000004">
    <property type="protein sequence ID" value="MCD5311329.1"/>
    <property type="molecule type" value="Genomic_DNA"/>
</dbReference>
<keyword evidence="6" id="KW-0812">Transmembrane</keyword>
<dbReference type="GO" id="GO:0008374">
    <property type="term" value="F:O-acyltransferase activity"/>
    <property type="evidence" value="ECO:0007669"/>
    <property type="project" value="TreeGrafter"/>
</dbReference>
<evidence type="ECO:0000256" key="6">
    <source>
        <dbReference type="SAM" id="Phobius"/>
    </source>
</evidence>
<keyword evidence="3" id="KW-0677">Repeat</keyword>
<evidence type="ECO:0000313" key="8">
    <source>
        <dbReference type="Proteomes" id="UP001138997"/>
    </source>
</evidence>
<evidence type="ECO:0000256" key="4">
    <source>
        <dbReference type="ARBA" id="ARBA00023315"/>
    </source>
</evidence>
<comment type="similarity">
    <text evidence="1">Belongs to the transferase hexapeptide repeat family.</text>
</comment>
<dbReference type="InterPro" id="IPR051159">
    <property type="entry name" value="Hexapeptide_acetyltransf"/>
</dbReference>
<dbReference type="InterPro" id="IPR001451">
    <property type="entry name" value="Hexapep"/>
</dbReference>
<feature type="transmembrane region" description="Helical" evidence="6">
    <location>
        <begin position="169"/>
        <end position="189"/>
    </location>
</feature>
<evidence type="ECO:0000256" key="1">
    <source>
        <dbReference type="ARBA" id="ARBA00007274"/>
    </source>
</evidence>
<feature type="transmembrane region" description="Helical" evidence="6">
    <location>
        <begin position="114"/>
        <end position="134"/>
    </location>
</feature>
<evidence type="ECO:0000256" key="3">
    <source>
        <dbReference type="ARBA" id="ARBA00022737"/>
    </source>
</evidence>
<evidence type="ECO:0000313" key="7">
    <source>
        <dbReference type="EMBL" id="MCD5311329.1"/>
    </source>
</evidence>
<protein>
    <submittedName>
        <fullName evidence="7">Sugar O-acetyltransferase</fullName>
    </submittedName>
</protein>